<name>A0A0F9SAV2_9ZZZZ</name>
<protein>
    <submittedName>
        <fullName evidence="1">Uncharacterized protein</fullName>
    </submittedName>
</protein>
<comment type="caution">
    <text evidence="1">The sequence shown here is derived from an EMBL/GenBank/DDBJ whole genome shotgun (WGS) entry which is preliminary data.</text>
</comment>
<dbReference type="AlphaFoldDB" id="A0A0F9SAV2"/>
<sequence>MKELNPQVKIGVGRVEFISYYLTVRDKSKKVIWEGQINGKAFKGPDGQPALQPEEVPPKLAQALRQLGRDVTYYSEWVPAWEVIENGNNETPSQED</sequence>
<accession>A0A0F9SAV2</accession>
<evidence type="ECO:0000313" key="1">
    <source>
        <dbReference type="EMBL" id="KKN26498.1"/>
    </source>
</evidence>
<gene>
    <name evidence="1" type="ORF">LCGC14_0874140</name>
</gene>
<organism evidence="1">
    <name type="scientific">marine sediment metagenome</name>
    <dbReference type="NCBI Taxonomy" id="412755"/>
    <lineage>
        <taxon>unclassified sequences</taxon>
        <taxon>metagenomes</taxon>
        <taxon>ecological metagenomes</taxon>
    </lineage>
</organism>
<dbReference type="EMBL" id="LAZR01002714">
    <property type="protein sequence ID" value="KKN26498.1"/>
    <property type="molecule type" value="Genomic_DNA"/>
</dbReference>
<proteinExistence type="predicted"/>
<reference evidence="1" key="1">
    <citation type="journal article" date="2015" name="Nature">
        <title>Complex archaea that bridge the gap between prokaryotes and eukaryotes.</title>
        <authorList>
            <person name="Spang A."/>
            <person name="Saw J.H."/>
            <person name="Jorgensen S.L."/>
            <person name="Zaremba-Niedzwiedzka K."/>
            <person name="Martijn J."/>
            <person name="Lind A.E."/>
            <person name="van Eijk R."/>
            <person name="Schleper C."/>
            <person name="Guy L."/>
            <person name="Ettema T.J."/>
        </authorList>
    </citation>
    <scope>NUCLEOTIDE SEQUENCE</scope>
</reference>